<dbReference type="Proteomes" id="UP000007266">
    <property type="component" value="Linkage group 7"/>
</dbReference>
<feature type="transmembrane region" description="Helical" evidence="1">
    <location>
        <begin position="75"/>
        <end position="95"/>
    </location>
</feature>
<evidence type="ECO:0000313" key="3">
    <source>
        <dbReference type="Proteomes" id="UP000007266"/>
    </source>
</evidence>
<keyword evidence="1" id="KW-1133">Transmembrane helix</keyword>
<keyword evidence="1" id="KW-0472">Membrane</keyword>
<organism evidence="2 3">
    <name type="scientific">Tribolium castaneum</name>
    <name type="common">Red flour beetle</name>
    <dbReference type="NCBI Taxonomy" id="7070"/>
    <lineage>
        <taxon>Eukaryota</taxon>
        <taxon>Metazoa</taxon>
        <taxon>Ecdysozoa</taxon>
        <taxon>Arthropoda</taxon>
        <taxon>Hexapoda</taxon>
        <taxon>Insecta</taxon>
        <taxon>Pterygota</taxon>
        <taxon>Neoptera</taxon>
        <taxon>Endopterygota</taxon>
        <taxon>Coleoptera</taxon>
        <taxon>Polyphaga</taxon>
        <taxon>Cucujiformia</taxon>
        <taxon>Tenebrionidae</taxon>
        <taxon>Tenebrionidae incertae sedis</taxon>
        <taxon>Tribolium</taxon>
    </lineage>
</organism>
<keyword evidence="1" id="KW-0812">Transmembrane</keyword>
<protein>
    <submittedName>
        <fullName evidence="2">Uncharacterized protein</fullName>
    </submittedName>
</protein>
<reference evidence="2 3" key="1">
    <citation type="journal article" date="2008" name="Nature">
        <title>The genome of the model beetle and pest Tribolium castaneum.</title>
        <authorList>
            <consortium name="Tribolium Genome Sequencing Consortium"/>
            <person name="Richards S."/>
            <person name="Gibbs R.A."/>
            <person name="Weinstock G.M."/>
            <person name="Brown S.J."/>
            <person name="Denell R."/>
            <person name="Beeman R.W."/>
            <person name="Gibbs R."/>
            <person name="Beeman R.W."/>
            <person name="Brown S.J."/>
            <person name="Bucher G."/>
            <person name="Friedrich M."/>
            <person name="Grimmelikhuijzen C.J."/>
            <person name="Klingler M."/>
            <person name="Lorenzen M."/>
            <person name="Richards S."/>
            <person name="Roth S."/>
            <person name="Schroder R."/>
            <person name="Tautz D."/>
            <person name="Zdobnov E.M."/>
            <person name="Muzny D."/>
            <person name="Gibbs R.A."/>
            <person name="Weinstock G.M."/>
            <person name="Attaway T."/>
            <person name="Bell S."/>
            <person name="Buhay C.J."/>
            <person name="Chandrabose M.N."/>
            <person name="Chavez D."/>
            <person name="Clerk-Blankenburg K.P."/>
            <person name="Cree A."/>
            <person name="Dao M."/>
            <person name="Davis C."/>
            <person name="Chacko J."/>
            <person name="Dinh H."/>
            <person name="Dugan-Rocha S."/>
            <person name="Fowler G."/>
            <person name="Garner T.T."/>
            <person name="Garnes J."/>
            <person name="Gnirke A."/>
            <person name="Hawes A."/>
            <person name="Hernandez J."/>
            <person name="Hines S."/>
            <person name="Holder M."/>
            <person name="Hume J."/>
            <person name="Jhangiani S.N."/>
            <person name="Joshi V."/>
            <person name="Khan Z.M."/>
            <person name="Jackson L."/>
            <person name="Kovar C."/>
            <person name="Kowis A."/>
            <person name="Lee S."/>
            <person name="Lewis L.R."/>
            <person name="Margolis J."/>
            <person name="Morgan M."/>
            <person name="Nazareth L.V."/>
            <person name="Nguyen N."/>
            <person name="Okwuonu G."/>
            <person name="Parker D."/>
            <person name="Richards S."/>
            <person name="Ruiz S.J."/>
            <person name="Santibanez J."/>
            <person name="Savard J."/>
            <person name="Scherer S.E."/>
            <person name="Schneider B."/>
            <person name="Sodergren E."/>
            <person name="Tautz D."/>
            <person name="Vattahil S."/>
            <person name="Villasana D."/>
            <person name="White C.S."/>
            <person name="Wright R."/>
            <person name="Park Y."/>
            <person name="Beeman R.W."/>
            <person name="Lord J."/>
            <person name="Oppert B."/>
            <person name="Lorenzen M."/>
            <person name="Brown S."/>
            <person name="Wang L."/>
            <person name="Savard J."/>
            <person name="Tautz D."/>
            <person name="Richards S."/>
            <person name="Weinstock G."/>
            <person name="Gibbs R.A."/>
            <person name="Liu Y."/>
            <person name="Worley K."/>
            <person name="Weinstock G."/>
            <person name="Elsik C.G."/>
            <person name="Reese J.T."/>
            <person name="Elhaik E."/>
            <person name="Landan G."/>
            <person name="Graur D."/>
            <person name="Arensburger P."/>
            <person name="Atkinson P."/>
            <person name="Beeman R.W."/>
            <person name="Beidler J."/>
            <person name="Brown S.J."/>
            <person name="Demuth J.P."/>
            <person name="Drury D.W."/>
            <person name="Du Y.Z."/>
            <person name="Fujiwara H."/>
            <person name="Lorenzen M."/>
            <person name="Maselli V."/>
            <person name="Osanai M."/>
            <person name="Park Y."/>
            <person name="Robertson H.M."/>
            <person name="Tu Z."/>
            <person name="Wang J.J."/>
            <person name="Wang S."/>
            <person name="Richards S."/>
            <person name="Song H."/>
            <person name="Zhang L."/>
            <person name="Sodergren E."/>
            <person name="Werner D."/>
            <person name="Stanke M."/>
            <person name="Morgenstern B."/>
            <person name="Solovyev V."/>
            <person name="Kosarev P."/>
            <person name="Brown G."/>
            <person name="Chen H.C."/>
            <person name="Ermolaeva O."/>
            <person name="Hlavina W."/>
            <person name="Kapustin Y."/>
            <person name="Kiryutin B."/>
            <person name="Kitts P."/>
            <person name="Maglott D."/>
            <person name="Pruitt K."/>
            <person name="Sapojnikov V."/>
            <person name="Souvorov A."/>
            <person name="Mackey A.J."/>
            <person name="Waterhouse R.M."/>
            <person name="Wyder S."/>
            <person name="Zdobnov E.M."/>
            <person name="Zdobnov E.M."/>
            <person name="Wyder S."/>
            <person name="Kriventseva E.V."/>
            <person name="Kadowaki T."/>
            <person name="Bork P."/>
            <person name="Aranda M."/>
            <person name="Bao R."/>
            <person name="Beermann A."/>
            <person name="Berns N."/>
            <person name="Bolognesi R."/>
            <person name="Bonneton F."/>
            <person name="Bopp D."/>
            <person name="Brown S.J."/>
            <person name="Bucher G."/>
            <person name="Butts T."/>
            <person name="Chaumot A."/>
            <person name="Denell R.E."/>
            <person name="Ferrier D.E."/>
            <person name="Friedrich M."/>
            <person name="Gordon C.M."/>
            <person name="Jindra M."/>
            <person name="Klingler M."/>
            <person name="Lan Q."/>
            <person name="Lattorff H.M."/>
            <person name="Laudet V."/>
            <person name="von Levetsow C."/>
            <person name="Liu Z."/>
            <person name="Lutz R."/>
            <person name="Lynch J.A."/>
            <person name="da Fonseca R.N."/>
            <person name="Posnien N."/>
            <person name="Reuter R."/>
            <person name="Roth S."/>
            <person name="Savard J."/>
            <person name="Schinko J.B."/>
            <person name="Schmitt C."/>
            <person name="Schoppmeier M."/>
            <person name="Schroder R."/>
            <person name="Shippy T.D."/>
            <person name="Simonnet F."/>
            <person name="Marques-Souza H."/>
            <person name="Tautz D."/>
            <person name="Tomoyasu Y."/>
            <person name="Trauner J."/>
            <person name="Van der Zee M."/>
            <person name="Vervoort M."/>
            <person name="Wittkopp N."/>
            <person name="Wimmer E.A."/>
            <person name="Yang X."/>
            <person name="Jones A.K."/>
            <person name="Sattelle D.B."/>
            <person name="Ebert P.R."/>
            <person name="Nelson D."/>
            <person name="Scott J.G."/>
            <person name="Beeman R.W."/>
            <person name="Muthukrishnan S."/>
            <person name="Kramer K.J."/>
            <person name="Arakane Y."/>
            <person name="Beeman R.W."/>
            <person name="Zhu Q."/>
            <person name="Hogenkamp D."/>
            <person name="Dixit R."/>
            <person name="Oppert B."/>
            <person name="Jiang H."/>
            <person name="Zou Z."/>
            <person name="Marshall J."/>
            <person name="Elpidina E."/>
            <person name="Vinokurov K."/>
            <person name="Oppert C."/>
            <person name="Zou Z."/>
            <person name="Evans J."/>
            <person name="Lu Z."/>
            <person name="Zhao P."/>
            <person name="Sumathipala N."/>
            <person name="Altincicek B."/>
            <person name="Vilcinskas A."/>
            <person name="Williams M."/>
            <person name="Hultmark D."/>
            <person name="Hetru C."/>
            <person name="Jiang H."/>
            <person name="Grimmelikhuijzen C.J."/>
            <person name="Hauser F."/>
            <person name="Cazzamali G."/>
            <person name="Williamson M."/>
            <person name="Park Y."/>
            <person name="Li B."/>
            <person name="Tanaka Y."/>
            <person name="Predel R."/>
            <person name="Neupert S."/>
            <person name="Schachtner J."/>
            <person name="Verleyen P."/>
            <person name="Raible F."/>
            <person name="Bork P."/>
            <person name="Friedrich M."/>
            <person name="Walden K.K."/>
            <person name="Robertson H.M."/>
            <person name="Angeli S."/>
            <person name="Foret S."/>
            <person name="Bucher G."/>
            <person name="Schuetz S."/>
            <person name="Maleszka R."/>
            <person name="Wimmer E.A."/>
            <person name="Beeman R.W."/>
            <person name="Lorenzen M."/>
            <person name="Tomoyasu Y."/>
            <person name="Miller S.C."/>
            <person name="Grossmann D."/>
            <person name="Bucher G."/>
        </authorList>
    </citation>
    <scope>NUCLEOTIDE SEQUENCE [LARGE SCALE GENOMIC DNA]</scope>
    <source>
        <strain evidence="2 3">Georgia GA2</strain>
    </source>
</reference>
<proteinExistence type="predicted"/>
<reference evidence="2 3" key="2">
    <citation type="journal article" date="2010" name="Nucleic Acids Res.">
        <title>BeetleBase in 2010: revisions to provide comprehensive genomic information for Tribolium castaneum.</title>
        <authorList>
            <person name="Kim H.S."/>
            <person name="Murphy T."/>
            <person name="Xia J."/>
            <person name="Caragea D."/>
            <person name="Park Y."/>
            <person name="Beeman R.W."/>
            <person name="Lorenzen M.D."/>
            <person name="Butcher S."/>
            <person name="Manak J.R."/>
            <person name="Brown S.J."/>
        </authorList>
    </citation>
    <scope>GENOME REANNOTATION</scope>
    <source>
        <strain evidence="2 3">Georgia GA2</strain>
    </source>
</reference>
<dbReference type="HOGENOM" id="CLU_2362450_0_0_1"/>
<name>D6WQI9_TRICA</name>
<evidence type="ECO:0000256" key="1">
    <source>
        <dbReference type="SAM" id="Phobius"/>
    </source>
</evidence>
<dbReference type="EMBL" id="KQ971354">
    <property type="protein sequence ID" value="EFA06067.1"/>
    <property type="molecule type" value="Genomic_DNA"/>
</dbReference>
<accession>D6WQI9</accession>
<gene>
    <name evidence="2" type="primary">GLEAN_08902</name>
    <name evidence="2" type="ORF">TcasGA2_TC008902</name>
</gene>
<dbReference type="AlphaFoldDB" id="D6WQI9"/>
<dbReference type="InParanoid" id="D6WQI9"/>
<keyword evidence="3" id="KW-1185">Reference proteome</keyword>
<evidence type="ECO:0000313" key="2">
    <source>
        <dbReference type="EMBL" id="EFA06067.1"/>
    </source>
</evidence>
<sequence>MKTRRVRSVVAREFQTYRAFQRPELRLSDGTMFRSIVKQKNSATKGKERFIFTHKNGELNTLCNICEKTRGTTQLVMKSVVMFLTNFYYSTAIIMN</sequence>